<evidence type="ECO:0000256" key="1">
    <source>
        <dbReference type="SAM" id="Phobius"/>
    </source>
</evidence>
<dbReference type="Proteomes" id="UP000002668">
    <property type="component" value="Genome"/>
</dbReference>
<name>E5ADB8_LEPMJ</name>
<keyword evidence="1" id="KW-1133">Transmembrane helix</keyword>
<accession>E5ADB8</accession>
<protein>
    <submittedName>
        <fullName evidence="2">Predicted protein</fullName>
    </submittedName>
</protein>
<dbReference type="AlphaFoldDB" id="E5ADB8"/>
<gene>
    <name evidence="2" type="ORF">LEMA_uP012570.1</name>
</gene>
<sequence length="34" mass="3834">MEFERTGVANRHVVVLYCMTSMALIVGLVDYDTV</sequence>
<feature type="transmembrane region" description="Helical" evidence="1">
    <location>
        <begin position="12"/>
        <end position="29"/>
    </location>
</feature>
<evidence type="ECO:0000313" key="2">
    <source>
        <dbReference type="EMBL" id="CBY02470.1"/>
    </source>
</evidence>
<dbReference type="HOGENOM" id="CLU_3377263_0_0_1"/>
<keyword evidence="3" id="KW-1185">Reference proteome</keyword>
<proteinExistence type="predicted"/>
<dbReference type="VEuPathDB" id="FungiDB:LEMA_uP012570.1"/>
<organism evidence="2 3">
    <name type="scientific">Leptosphaeria maculans (strain JN3 / isolate v23.1.3 / race Av1-4-5-6-7-8)</name>
    <name type="common">Blackleg fungus</name>
    <name type="synonym">Phoma lingam</name>
    <dbReference type="NCBI Taxonomy" id="985895"/>
    <lineage>
        <taxon>Eukaryota</taxon>
        <taxon>Fungi</taxon>
        <taxon>Dikarya</taxon>
        <taxon>Ascomycota</taxon>
        <taxon>Pezizomycotina</taxon>
        <taxon>Dothideomycetes</taxon>
        <taxon>Pleosporomycetidae</taxon>
        <taxon>Pleosporales</taxon>
        <taxon>Pleosporineae</taxon>
        <taxon>Leptosphaeriaceae</taxon>
        <taxon>Plenodomus</taxon>
        <taxon>Plenodomus lingam/Leptosphaeria maculans species complex</taxon>
    </lineage>
</organism>
<keyword evidence="1" id="KW-0472">Membrane</keyword>
<dbReference type="InParanoid" id="E5ADB8"/>
<reference evidence="3" key="1">
    <citation type="journal article" date="2011" name="Nat. Commun.">
        <title>Effector diversification within compartments of the Leptosphaeria maculans genome affected by Repeat-Induced Point mutations.</title>
        <authorList>
            <person name="Rouxel T."/>
            <person name="Grandaubert J."/>
            <person name="Hane J.K."/>
            <person name="Hoede C."/>
            <person name="van de Wouw A.P."/>
            <person name="Couloux A."/>
            <person name="Dominguez V."/>
            <person name="Anthouard V."/>
            <person name="Bally P."/>
            <person name="Bourras S."/>
            <person name="Cozijnsen A.J."/>
            <person name="Ciuffetti L.M."/>
            <person name="Degrave A."/>
            <person name="Dilmaghani A."/>
            <person name="Duret L."/>
            <person name="Fudal I."/>
            <person name="Goodwin S.B."/>
            <person name="Gout L."/>
            <person name="Glaser N."/>
            <person name="Linglin J."/>
            <person name="Kema G.H.J."/>
            <person name="Lapalu N."/>
            <person name="Lawrence C.B."/>
            <person name="May K."/>
            <person name="Meyer M."/>
            <person name="Ollivier B."/>
            <person name="Poulain J."/>
            <person name="Schoch C.L."/>
            <person name="Simon A."/>
            <person name="Spatafora J.W."/>
            <person name="Stachowiak A."/>
            <person name="Turgeon B.G."/>
            <person name="Tyler B.M."/>
            <person name="Vincent D."/>
            <person name="Weissenbach J."/>
            <person name="Amselem J."/>
            <person name="Quesneville H."/>
            <person name="Oliver R.P."/>
            <person name="Wincker P."/>
            <person name="Balesdent M.-H."/>
            <person name="Howlett B.J."/>
        </authorList>
    </citation>
    <scope>NUCLEOTIDE SEQUENCE [LARGE SCALE GENOMIC DNA]</scope>
    <source>
        <strain evidence="3">JN3 / isolate v23.1.3 / race Av1-4-5-6-7-8</strain>
    </source>
</reference>
<keyword evidence="1" id="KW-0812">Transmembrane</keyword>
<dbReference type="EMBL" id="FP929139">
    <property type="protein sequence ID" value="CBY02470.1"/>
    <property type="molecule type" value="Genomic_DNA"/>
</dbReference>
<evidence type="ECO:0000313" key="3">
    <source>
        <dbReference type="Proteomes" id="UP000002668"/>
    </source>
</evidence>